<dbReference type="Pfam" id="PF01292">
    <property type="entry name" value="Ni_hydr_CYTB"/>
    <property type="match status" value="1"/>
</dbReference>
<accession>A0A3S8ZTA7</accession>
<feature type="domain" description="Cytochrome b561 bacterial/Ni-hydrogenase" evidence="14">
    <location>
        <begin position="6"/>
        <end position="175"/>
    </location>
</feature>
<dbReference type="InterPro" id="IPR052168">
    <property type="entry name" value="Cytochrome_b561_oxidase"/>
</dbReference>
<evidence type="ECO:0000256" key="5">
    <source>
        <dbReference type="ARBA" id="ARBA00022617"/>
    </source>
</evidence>
<comment type="cofactor">
    <cofactor evidence="1">
        <name>heme b</name>
        <dbReference type="ChEBI" id="CHEBI:60344"/>
    </cofactor>
</comment>
<evidence type="ECO:0000313" key="16">
    <source>
        <dbReference type="Proteomes" id="UP000282438"/>
    </source>
</evidence>
<dbReference type="GO" id="GO:0005886">
    <property type="term" value="C:plasma membrane"/>
    <property type="evidence" value="ECO:0007669"/>
    <property type="project" value="UniProtKB-SubCell"/>
</dbReference>
<evidence type="ECO:0000256" key="9">
    <source>
        <dbReference type="ARBA" id="ARBA00022989"/>
    </source>
</evidence>
<evidence type="ECO:0000256" key="10">
    <source>
        <dbReference type="ARBA" id="ARBA00023004"/>
    </source>
</evidence>
<dbReference type="GO" id="GO:0046872">
    <property type="term" value="F:metal ion binding"/>
    <property type="evidence" value="ECO:0007669"/>
    <property type="project" value="UniProtKB-KW"/>
</dbReference>
<evidence type="ECO:0000256" key="1">
    <source>
        <dbReference type="ARBA" id="ARBA00001970"/>
    </source>
</evidence>
<feature type="transmembrane region" description="Helical" evidence="13">
    <location>
        <begin position="46"/>
        <end position="64"/>
    </location>
</feature>
<evidence type="ECO:0000313" key="15">
    <source>
        <dbReference type="EMBL" id="AZN36655.1"/>
    </source>
</evidence>
<keyword evidence="6 13" id="KW-0812">Transmembrane</keyword>
<evidence type="ECO:0000256" key="4">
    <source>
        <dbReference type="ARBA" id="ARBA00022475"/>
    </source>
</evidence>
<evidence type="ECO:0000256" key="6">
    <source>
        <dbReference type="ARBA" id="ARBA00022692"/>
    </source>
</evidence>
<keyword evidence="4" id="KW-1003">Cell membrane</keyword>
<comment type="similarity">
    <text evidence="12">Belongs to the cytochrome b561 family.</text>
</comment>
<protein>
    <submittedName>
        <fullName evidence="15">Cytochrome b</fullName>
    </submittedName>
</protein>
<evidence type="ECO:0000256" key="8">
    <source>
        <dbReference type="ARBA" id="ARBA00022982"/>
    </source>
</evidence>
<dbReference type="GO" id="GO:0022904">
    <property type="term" value="P:respiratory electron transport chain"/>
    <property type="evidence" value="ECO:0007669"/>
    <property type="project" value="InterPro"/>
</dbReference>
<keyword evidence="10" id="KW-0408">Iron</keyword>
<evidence type="ECO:0000259" key="14">
    <source>
        <dbReference type="Pfam" id="PF01292"/>
    </source>
</evidence>
<evidence type="ECO:0000256" key="12">
    <source>
        <dbReference type="ARBA" id="ARBA00037975"/>
    </source>
</evidence>
<evidence type="ECO:0000256" key="11">
    <source>
        <dbReference type="ARBA" id="ARBA00023136"/>
    </source>
</evidence>
<keyword evidence="3" id="KW-0813">Transport</keyword>
<proteinExistence type="inferred from homology"/>
<dbReference type="OrthoDB" id="8536275at2"/>
<dbReference type="KEGG" id="iod:EJO50_09205"/>
<dbReference type="InterPro" id="IPR016174">
    <property type="entry name" value="Di-haem_cyt_TM"/>
</dbReference>
<comment type="subcellular location">
    <subcellularLocation>
        <location evidence="2">Cell membrane</location>
        <topology evidence="2">Multi-pass membrane protein</topology>
    </subcellularLocation>
</comment>
<dbReference type="SUPFAM" id="SSF81342">
    <property type="entry name" value="Transmembrane di-heme cytochromes"/>
    <property type="match status" value="1"/>
</dbReference>
<keyword evidence="16" id="KW-1185">Reference proteome</keyword>
<dbReference type="InterPro" id="IPR011577">
    <property type="entry name" value="Cyt_b561_bac/Ni-Hgenase"/>
</dbReference>
<dbReference type="Proteomes" id="UP000282438">
    <property type="component" value="Chromosome"/>
</dbReference>
<reference evidence="15 16" key="1">
    <citation type="submission" date="2018-12" db="EMBL/GenBank/DDBJ databases">
        <title>Complete genome sequence of Iodobacter sp. H11R3.</title>
        <authorList>
            <person name="Bae J.-W."/>
        </authorList>
    </citation>
    <scope>NUCLEOTIDE SEQUENCE [LARGE SCALE GENOMIC DNA]</scope>
    <source>
        <strain evidence="15 16">H11R3</strain>
    </source>
</reference>
<evidence type="ECO:0000256" key="2">
    <source>
        <dbReference type="ARBA" id="ARBA00004651"/>
    </source>
</evidence>
<keyword evidence="8" id="KW-0249">Electron transport</keyword>
<dbReference type="Gene3D" id="1.20.950.20">
    <property type="entry name" value="Transmembrane di-heme cytochromes, Chain C"/>
    <property type="match status" value="1"/>
</dbReference>
<keyword evidence="5" id="KW-0349">Heme</keyword>
<name>A0A3S8ZTA7_9NEIS</name>
<dbReference type="AlphaFoldDB" id="A0A3S8ZTA7"/>
<sequence>MSKTQYDSVQILLHWLMALLICAAFGLAWTMEDMPLSPAKFKMISWHKWAGITVLGLVAIRLIWLKIKGAPAADPGLPAWQSRLSIGVHHLLYLLMFAMPISGWLMSSAKGFPVVYLGLWKLPDLIAKNPEQADFFGNSHGLFATALLILIGLHAAAALKHHFIDKDTILARMLPFLRKK</sequence>
<feature type="transmembrane region" description="Helical" evidence="13">
    <location>
        <begin position="91"/>
        <end position="119"/>
    </location>
</feature>
<keyword evidence="7" id="KW-0479">Metal-binding</keyword>
<dbReference type="PANTHER" id="PTHR30529:SF1">
    <property type="entry name" value="CYTOCHROME B561 HOMOLOG 2"/>
    <property type="match status" value="1"/>
</dbReference>
<dbReference type="GO" id="GO:0020037">
    <property type="term" value="F:heme binding"/>
    <property type="evidence" value="ECO:0007669"/>
    <property type="project" value="TreeGrafter"/>
</dbReference>
<keyword evidence="11 13" id="KW-0472">Membrane</keyword>
<dbReference type="EMBL" id="CP034433">
    <property type="protein sequence ID" value="AZN36655.1"/>
    <property type="molecule type" value="Genomic_DNA"/>
</dbReference>
<evidence type="ECO:0000256" key="13">
    <source>
        <dbReference type="SAM" id="Phobius"/>
    </source>
</evidence>
<organism evidence="15 16">
    <name type="scientific">Iodobacter ciconiae</name>
    <dbReference type="NCBI Taxonomy" id="2496266"/>
    <lineage>
        <taxon>Bacteria</taxon>
        <taxon>Pseudomonadati</taxon>
        <taxon>Pseudomonadota</taxon>
        <taxon>Betaproteobacteria</taxon>
        <taxon>Neisseriales</taxon>
        <taxon>Chitinibacteraceae</taxon>
        <taxon>Iodobacter</taxon>
    </lineage>
</organism>
<dbReference type="RefSeq" id="WP_125973547.1">
    <property type="nucleotide sequence ID" value="NZ_CP034433.1"/>
</dbReference>
<dbReference type="GO" id="GO:0009055">
    <property type="term" value="F:electron transfer activity"/>
    <property type="evidence" value="ECO:0007669"/>
    <property type="project" value="InterPro"/>
</dbReference>
<dbReference type="PANTHER" id="PTHR30529">
    <property type="entry name" value="CYTOCHROME B561"/>
    <property type="match status" value="1"/>
</dbReference>
<evidence type="ECO:0000256" key="7">
    <source>
        <dbReference type="ARBA" id="ARBA00022723"/>
    </source>
</evidence>
<evidence type="ECO:0000256" key="3">
    <source>
        <dbReference type="ARBA" id="ARBA00022448"/>
    </source>
</evidence>
<feature type="transmembrane region" description="Helical" evidence="13">
    <location>
        <begin position="139"/>
        <end position="159"/>
    </location>
</feature>
<gene>
    <name evidence="15" type="ORF">EJO50_09205</name>
</gene>
<feature type="transmembrane region" description="Helical" evidence="13">
    <location>
        <begin position="12"/>
        <end position="31"/>
    </location>
</feature>
<keyword evidence="9 13" id="KW-1133">Transmembrane helix</keyword>